<evidence type="ECO:0000313" key="2">
    <source>
        <dbReference type="EMBL" id="MFD2646815.1"/>
    </source>
</evidence>
<evidence type="ECO:0000259" key="1">
    <source>
        <dbReference type="Pfam" id="PF13480"/>
    </source>
</evidence>
<dbReference type="SUPFAM" id="SSF55729">
    <property type="entry name" value="Acyl-CoA N-acyltransferases (Nat)"/>
    <property type="match status" value="1"/>
</dbReference>
<dbReference type="RefSeq" id="WP_386831743.1">
    <property type="nucleotide sequence ID" value="NZ_JBHUNP010000001.1"/>
</dbReference>
<proteinExistence type="predicted"/>
<dbReference type="Gene3D" id="3.40.630.30">
    <property type="match status" value="1"/>
</dbReference>
<evidence type="ECO:0000313" key="3">
    <source>
        <dbReference type="Proteomes" id="UP001597521"/>
    </source>
</evidence>
<gene>
    <name evidence="2" type="ORF">ACFSX5_03295</name>
</gene>
<comment type="caution">
    <text evidence="2">The sequence shown here is derived from an EMBL/GenBank/DDBJ whole genome shotgun (WGS) entry which is preliminary data.</text>
</comment>
<organism evidence="2 3">
    <name type="scientific">Devosia albogilva</name>
    <dbReference type="NCBI Taxonomy" id="429726"/>
    <lineage>
        <taxon>Bacteria</taxon>
        <taxon>Pseudomonadati</taxon>
        <taxon>Pseudomonadota</taxon>
        <taxon>Alphaproteobacteria</taxon>
        <taxon>Hyphomicrobiales</taxon>
        <taxon>Devosiaceae</taxon>
        <taxon>Devosia</taxon>
    </lineage>
</organism>
<name>A0ABW5QGS3_9HYPH</name>
<keyword evidence="3" id="KW-1185">Reference proteome</keyword>
<feature type="domain" description="BioF2-like acetyltransferase" evidence="1">
    <location>
        <begin position="179"/>
        <end position="324"/>
    </location>
</feature>
<reference evidence="3" key="1">
    <citation type="journal article" date="2019" name="Int. J. Syst. Evol. Microbiol.">
        <title>The Global Catalogue of Microorganisms (GCM) 10K type strain sequencing project: providing services to taxonomists for standard genome sequencing and annotation.</title>
        <authorList>
            <consortium name="The Broad Institute Genomics Platform"/>
            <consortium name="The Broad Institute Genome Sequencing Center for Infectious Disease"/>
            <person name="Wu L."/>
            <person name="Ma J."/>
        </authorList>
    </citation>
    <scope>NUCLEOTIDE SEQUENCE [LARGE SCALE GENOMIC DNA]</scope>
    <source>
        <strain evidence="3">CCM 7427</strain>
    </source>
</reference>
<protein>
    <submittedName>
        <fullName evidence="2">GNAT family N-acetyltransferase</fullName>
    </submittedName>
</protein>
<dbReference type="InterPro" id="IPR016181">
    <property type="entry name" value="Acyl_CoA_acyltransferase"/>
</dbReference>
<dbReference type="Pfam" id="PF13480">
    <property type="entry name" value="Acetyltransf_6"/>
    <property type="match status" value="1"/>
</dbReference>
<accession>A0ABW5QGS3</accession>
<dbReference type="Proteomes" id="UP001597521">
    <property type="component" value="Unassembled WGS sequence"/>
</dbReference>
<dbReference type="EMBL" id="JBHUNP010000001">
    <property type="protein sequence ID" value="MFD2646815.1"/>
    <property type="molecule type" value="Genomic_DNA"/>
</dbReference>
<dbReference type="InterPro" id="IPR038740">
    <property type="entry name" value="BioF2-like_GNAT_dom"/>
</dbReference>
<sequence length="388" mass="43071">MGGRRQMSLRVLTDTAEIDAIAEDWRALETACSDRLTYFQTHDWCRSWIGTFCQDGGPRPHIRTIWKDERLVAVWPLMIVDGAGIRRLETLGEPHTQYCNLLLADGERAAEAVSLLLGSGFGDGCDVAVLRPVPSTSPLAPSVAHLPPIAGYSNESSMLDLSRFESSEAYWAGLGKLQKRNRNRRRNQLARLGELSFSVVWPDDAEFPELVDTAVAMKRRWLLETKRLSAGFAMNGYEDFLNGLGGDREALSGACVSVLRAGERIVAVEIGFIHHRHYYAYIGGFDWALKELSPGKVQMEMTVGWLIDNGVEAYDLLPNPAEYKASWSNESVAMAGHALPLTWKGRFYAGSWLPTLRPALKRLWARVPAMAQAALGFGRGALCLLLYV</sequence>